<dbReference type="AlphaFoldDB" id="A0A0K1S790"/>
<reference evidence="3 4" key="1">
    <citation type="journal article" date="2016" name="Stand. Genomic Sci.">
        <title>Complete genome sequence and genomic characterization of Microcystis panniformis FACHB 1757 by third-generation sequencing.</title>
        <authorList>
            <person name="Zhang J.Y."/>
            <person name="Guan R."/>
            <person name="Zhang H.J."/>
            <person name="Li H."/>
            <person name="Xiao P."/>
            <person name="Yu G.L."/>
            <person name="Du L."/>
            <person name="Cao D.M."/>
            <person name="Zhu B.C."/>
            <person name="Li R.H."/>
            <person name="Lu Z.H."/>
        </authorList>
    </citation>
    <scope>NUCLEOTIDE SEQUENCE [LARGE SCALE GENOMIC DNA]</scope>
    <source>
        <strain evidence="3 4">FACHB-1757</strain>
    </source>
</reference>
<dbReference type="Gene3D" id="3.10.129.110">
    <property type="entry name" value="Polyketide synthase dehydratase"/>
    <property type="match status" value="1"/>
</dbReference>
<dbReference type="Gene3D" id="3.40.50.720">
    <property type="entry name" value="NAD(P)-binding Rossmann-like Domain"/>
    <property type="match status" value="1"/>
</dbReference>
<feature type="region of interest" description="C-terminal hotdog fold" evidence="1">
    <location>
        <begin position="429"/>
        <end position="574"/>
    </location>
</feature>
<dbReference type="EMBL" id="CP011339">
    <property type="protein sequence ID" value="AKV70007.1"/>
    <property type="molecule type" value="Genomic_DNA"/>
</dbReference>
<dbReference type="Pfam" id="PF14765">
    <property type="entry name" value="PS-DH"/>
    <property type="match status" value="1"/>
</dbReference>
<dbReference type="SUPFAM" id="SSF51735">
    <property type="entry name" value="NAD(P)-binding Rossmann-fold domains"/>
    <property type="match status" value="1"/>
</dbReference>
<evidence type="ECO:0000259" key="2">
    <source>
        <dbReference type="PROSITE" id="PS52019"/>
    </source>
</evidence>
<dbReference type="InterPro" id="IPR036291">
    <property type="entry name" value="NAD(P)-bd_dom_sf"/>
</dbReference>
<protein>
    <submittedName>
        <fullName evidence="3">Omega-3 polyunsaturated fatty acid synthase subunit PfaA</fullName>
    </submittedName>
</protein>
<dbReference type="Proteomes" id="UP000068167">
    <property type="component" value="Chromosome"/>
</dbReference>
<proteinExistence type="predicted"/>
<keyword evidence="4" id="KW-1185">Reference proteome</keyword>
<name>A0A0K1S790_9CHRO</name>
<dbReference type="InterPro" id="IPR049900">
    <property type="entry name" value="PKS_mFAS_DH"/>
</dbReference>
<feature type="active site" description="Proton donor; for dehydratase activity" evidence="1">
    <location>
        <position position="491"/>
    </location>
</feature>
<dbReference type="PANTHER" id="PTHR43074">
    <property type="entry name" value="OMEGA-3 POLYUNSATURATED FATTY ACID SYNTHASE PFAB-RELATED"/>
    <property type="match status" value="1"/>
</dbReference>
<organism evidence="3 4">
    <name type="scientific">Microcystis panniformis FACHB-1757</name>
    <dbReference type="NCBI Taxonomy" id="1638788"/>
    <lineage>
        <taxon>Bacteria</taxon>
        <taxon>Bacillati</taxon>
        <taxon>Cyanobacteriota</taxon>
        <taxon>Cyanophyceae</taxon>
        <taxon>Oscillatoriophycideae</taxon>
        <taxon>Chroococcales</taxon>
        <taxon>Microcystaceae</taxon>
        <taxon>Microcystis</taxon>
    </lineage>
</organism>
<evidence type="ECO:0000313" key="4">
    <source>
        <dbReference type="Proteomes" id="UP000068167"/>
    </source>
</evidence>
<dbReference type="InterPro" id="IPR013968">
    <property type="entry name" value="PKS_KR"/>
</dbReference>
<dbReference type="Pfam" id="PF08659">
    <property type="entry name" value="KR"/>
    <property type="match status" value="1"/>
</dbReference>
<sequence>MFPMINDTQLNSSSVVIVSGGGRGITAQCVIYLAQQYHCKFILLGRSQILDPEPEWSLSCQDESELKRQIMQHLATQNEKPTPKKVQALYQQLCQSREIKQTLSEIEKVGGKAEYCSVNVTDSQQVKATLRPIIQRWGEITGIIHGAGTLADKLIENKTEQDFDKVYSVKIDGLNSLLGSLEVNRLKFIALFSSFVSFYGNIGQSDYSLANEILNKYAYLLQQKYPKCHVVSIGWGPWDGGMVTPQLKQLFEQQNIKVIPQQTGAQMLAEELTKTQAKTPQIIVMSNPISPSPKLVTPQKHSYRLYRRLTLRGNPFVYDHVIGGNAVLPAMCALAWITNSCEQLYQGYRFLSCHNYQVLKGVVFDKSLANLYCLDLTEVDKTEDEIKFEALIWSETAKGIPLYHYRGIINITKQVIAERKLEESIQTVTESFLNLQPYQAGVLFHQPRFQGIKKILEINKNELVFNCYLPRISAQDQGQFSVQSFNSYTADLLFQCLLVWVRKHYNSGSLPLKLNELEQFSSLPFNQEFWIKLSINEHSDTKVIANALAYNSQGKIYLEANNMEVTLSSCLNVLFLNNTVNSSNTVCL</sequence>
<feature type="domain" description="PKS/mFAS DH" evidence="2">
    <location>
        <begin position="280"/>
        <end position="574"/>
    </location>
</feature>
<dbReference type="InterPro" id="IPR057326">
    <property type="entry name" value="KR_dom"/>
</dbReference>
<dbReference type="SMART" id="SM00822">
    <property type="entry name" value="PKS_KR"/>
    <property type="match status" value="1"/>
</dbReference>
<accession>A0A0K1S790</accession>
<dbReference type="InterPro" id="IPR052568">
    <property type="entry name" value="PKS-FAS_Synthase"/>
</dbReference>
<dbReference type="KEGG" id="mpk:VL20_5154"/>
<dbReference type="PANTHER" id="PTHR43074:SF1">
    <property type="entry name" value="BETA-KETOACYL SYNTHASE FAMILY PROTEIN-RELATED"/>
    <property type="match status" value="1"/>
</dbReference>
<dbReference type="InterPro" id="IPR042104">
    <property type="entry name" value="PKS_dehydratase_sf"/>
</dbReference>
<evidence type="ECO:0000256" key="1">
    <source>
        <dbReference type="PROSITE-ProRule" id="PRU01363"/>
    </source>
</evidence>
<feature type="active site" description="Proton acceptor; for dehydratase activity" evidence="1">
    <location>
        <position position="320"/>
    </location>
</feature>
<dbReference type="InterPro" id="IPR049551">
    <property type="entry name" value="PKS_DH_C"/>
</dbReference>
<dbReference type="CDD" id="cd08953">
    <property type="entry name" value="KR_2_SDR_x"/>
    <property type="match status" value="1"/>
</dbReference>
<dbReference type="PATRIC" id="fig|1638788.3.peg.5201"/>
<dbReference type="PROSITE" id="PS52019">
    <property type="entry name" value="PKS_MFAS_DH"/>
    <property type="match status" value="1"/>
</dbReference>
<feature type="region of interest" description="N-terminal hotdog fold" evidence="1">
    <location>
        <begin position="280"/>
        <end position="416"/>
    </location>
</feature>
<gene>
    <name evidence="3" type="ORF">VL20_5154</name>
</gene>
<evidence type="ECO:0000313" key="3">
    <source>
        <dbReference type="EMBL" id="AKV70007.1"/>
    </source>
</evidence>